<feature type="domain" description="FimV N-terminal" evidence="4">
    <location>
        <begin position="21"/>
        <end position="124"/>
    </location>
</feature>
<reference evidence="5 6" key="1">
    <citation type="submission" date="2019-03" db="EMBL/GenBank/DDBJ databases">
        <title>Genomic Encyclopedia of Type Strains, Phase III (KMG-III): the genomes of soil and plant-associated and newly described type strains.</title>
        <authorList>
            <person name="Whitman W."/>
        </authorList>
    </citation>
    <scope>NUCLEOTIDE SEQUENCE [LARGE SCALE GENOMIC DNA]</scope>
    <source>
        <strain evidence="5 6">CECT 8976</strain>
    </source>
</reference>
<feature type="region of interest" description="Disordered" evidence="1">
    <location>
        <begin position="252"/>
        <end position="278"/>
    </location>
</feature>
<feature type="signal peptide" evidence="3">
    <location>
        <begin position="1"/>
        <end position="20"/>
    </location>
</feature>
<dbReference type="InterPro" id="IPR057840">
    <property type="entry name" value="FimV_N"/>
</dbReference>
<evidence type="ECO:0000256" key="2">
    <source>
        <dbReference type="SAM" id="Phobius"/>
    </source>
</evidence>
<feature type="region of interest" description="Disordered" evidence="1">
    <location>
        <begin position="140"/>
        <end position="159"/>
    </location>
</feature>
<comment type="caution">
    <text evidence="5">The sequence shown here is derived from an EMBL/GenBank/DDBJ whole genome shotgun (WGS) entry which is preliminary data.</text>
</comment>
<dbReference type="NCBIfam" id="TIGR03504">
    <property type="entry name" value="FimV_Cterm"/>
    <property type="match status" value="1"/>
</dbReference>
<protein>
    <submittedName>
        <fullName evidence="5">Pilus assembly protein FimV</fullName>
    </submittedName>
</protein>
<keyword evidence="2" id="KW-0472">Membrane</keyword>
<dbReference type="Gene3D" id="1.20.58.2200">
    <property type="match status" value="1"/>
</dbReference>
<dbReference type="InterPro" id="IPR038440">
    <property type="entry name" value="FimV_C_sf"/>
</dbReference>
<dbReference type="EMBL" id="SNZP01000002">
    <property type="protein sequence ID" value="TDR82101.1"/>
    <property type="molecule type" value="Genomic_DNA"/>
</dbReference>
<gene>
    <name evidence="5" type="ORF">DFP86_102215</name>
</gene>
<evidence type="ECO:0000313" key="5">
    <source>
        <dbReference type="EMBL" id="TDR82101.1"/>
    </source>
</evidence>
<keyword evidence="3" id="KW-0732">Signal</keyword>
<keyword evidence="2" id="KW-0812">Transmembrane</keyword>
<feature type="compositionally biased region" description="Low complexity" evidence="1">
    <location>
        <begin position="252"/>
        <end position="270"/>
    </location>
</feature>
<dbReference type="OrthoDB" id="5298707at2"/>
<feature type="region of interest" description="Disordered" evidence="1">
    <location>
        <begin position="609"/>
        <end position="634"/>
    </location>
</feature>
<dbReference type="RefSeq" id="WP_133678534.1">
    <property type="nucleotide sequence ID" value="NZ_SNZP01000002.1"/>
</dbReference>
<proteinExistence type="predicted"/>
<evidence type="ECO:0000256" key="1">
    <source>
        <dbReference type="SAM" id="MobiDB-lite"/>
    </source>
</evidence>
<name>A0A4R7BB51_9NEIS</name>
<feature type="transmembrane region" description="Helical" evidence="2">
    <location>
        <begin position="351"/>
        <end position="370"/>
    </location>
</feature>
<dbReference type="Proteomes" id="UP000295611">
    <property type="component" value="Unassembled WGS sequence"/>
</dbReference>
<keyword evidence="6" id="KW-1185">Reference proteome</keyword>
<evidence type="ECO:0000313" key="6">
    <source>
        <dbReference type="Proteomes" id="UP000295611"/>
    </source>
</evidence>
<evidence type="ECO:0000256" key="3">
    <source>
        <dbReference type="SAM" id="SignalP"/>
    </source>
</evidence>
<sequence length="722" mass="76369">MLRRFTAALAIALFSVCAWADFGPIRVYSRLGEPLRAEVALNDTESLDTSHWRIGLADRAAFDDLNFVYAPELSELRFSLHAGPNGPMVSIRSQKPIRTPYLQFVLQLRSSGTRWVKGFEVQLETRGEGDVIDVPPEAAVPTPRAVHSSPAGAKSAGNTLSVGKQDTLASLAAKIRPAGIRPSQAMAALYLANRAKFSAGDPPQPRAGAKLSIPSRATMSALSEARAQTILHPAVARLAPLSASAPQATPPAAAAAVAPAKTPESAKSAPAVPPPPPPLAASQIAAYAASDAAARAQIDTLSQQVKTRAQDLQKANQHISDLNRRIQSLQASEAAVAKLVANGINYKSPRVLTIGGVSVLAIALLFFFLGRRGGPGNGRKKVPKPSKKNPLASTGVAQPDPTAAEAGGKGDALAEAEVYLAYGHDEQAEEILRKALDLHPGRQDVRAKLLEIYAARPDPAKFEVLAREVHDAYDGRGAHWERARAMGSSIDPENPLYRPEEVAMPAAATPMMDFSALETPAAETEQAALSLPDGALDFSMDEPAIVPPAENKADDHSLLDFDFSLENKIQSPAAEAALLGEPDLSMLDDPALAAPAPQAMPADNLDWPDMPTEPAVERAAEPAPQSASGDVSAPDPFEEALALASEAAAEPEAMPEAEVTVEDVDSPFAQDDEALATKLDLARVYLDMGDNEGAREVLQELIREAKGKLKKQAEDMLAQVMG</sequence>
<dbReference type="InterPro" id="IPR020011">
    <property type="entry name" value="FimV_C"/>
</dbReference>
<accession>A0A4R7BB51</accession>
<dbReference type="AlphaFoldDB" id="A0A4R7BB51"/>
<organism evidence="5 6">
    <name type="scientific">Paludibacterium purpuratum</name>
    <dbReference type="NCBI Taxonomy" id="1144873"/>
    <lineage>
        <taxon>Bacteria</taxon>
        <taxon>Pseudomonadati</taxon>
        <taxon>Pseudomonadota</taxon>
        <taxon>Betaproteobacteria</taxon>
        <taxon>Neisseriales</taxon>
        <taxon>Chromobacteriaceae</taxon>
        <taxon>Paludibacterium</taxon>
    </lineage>
</organism>
<feature type="chain" id="PRO_5020821421" evidence="3">
    <location>
        <begin position="21"/>
        <end position="722"/>
    </location>
</feature>
<dbReference type="Pfam" id="PF25800">
    <property type="entry name" value="FimV_N"/>
    <property type="match status" value="1"/>
</dbReference>
<keyword evidence="2" id="KW-1133">Transmembrane helix</keyword>
<feature type="compositionally biased region" description="Basic residues" evidence="1">
    <location>
        <begin position="378"/>
        <end position="387"/>
    </location>
</feature>
<feature type="region of interest" description="Disordered" evidence="1">
    <location>
        <begin position="376"/>
        <end position="408"/>
    </location>
</feature>
<evidence type="ECO:0000259" key="4">
    <source>
        <dbReference type="Pfam" id="PF25800"/>
    </source>
</evidence>